<dbReference type="Proteomes" id="UP001148125">
    <property type="component" value="Unassembled WGS sequence"/>
</dbReference>
<evidence type="ECO:0000313" key="3">
    <source>
        <dbReference type="Proteomes" id="UP001148125"/>
    </source>
</evidence>
<dbReference type="PROSITE" id="PS51257">
    <property type="entry name" value="PROKAR_LIPOPROTEIN"/>
    <property type="match status" value="1"/>
</dbReference>
<evidence type="ECO:0000313" key="2">
    <source>
        <dbReference type="EMBL" id="MDE5411890.1"/>
    </source>
</evidence>
<feature type="signal peptide" evidence="1">
    <location>
        <begin position="1"/>
        <end position="19"/>
    </location>
</feature>
<evidence type="ECO:0000256" key="1">
    <source>
        <dbReference type="SAM" id="SignalP"/>
    </source>
</evidence>
<reference evidence="2" key="1">
    <citation type="submission" date="2024-05" db="EMBL/GenBank/DDBJ databases">
        <title>Alkalihalobacillus sp. strain MEB203 novel alkaliphilic bacterium from Lonar Lake, India.</title>
        <authorList>
            <person name="Joshi A."/>
            <person name="Thite S."/>
            <person name="Mengade P."/>
        </authorList>
    </citation>
    <scope>NUCLEOTIDE SEQUENCE</scope>
    <source>
        <strain evidence="2">MEB 203</strain>
    </source>
</reference>
<proteinExistence type="predicted"/>
<dbReference type="InterPro" id="IPR036866">
    <property type="entry name" value="RibonucZ/Hydroxyglut_hydro"/>
</dbReference>
<accession>A0ABT5V8X5</accession>
<feature type="chain" id="PRO_5046469125" description="MBL fold metallo-hydrolase" evidence="1">
    <location>
        <begin position="20"/>
        <end position="294"/>
    </location>
</feature>
<comment type="caution">
    <text evidence="2">The sequence shown here is derived from an EMBL/GenBank/DDBJ whole genome shotgun (WGS) entry which is preliminary data.</text>
</comment>
<dbReference type="PANTHER" id="PTHR30619:SF1">
    <property type="entry name" value="RECOMBINATION PROTEIN 2"/>
    <property type="match status" value="1"/>
</dbReference>
<evidence type="ECO:0008006" key="4">
    <source>
        <dbReference type="Google" id="ProtNLM"/>
    </source>
</evidence>
<gene>
    <name evidence="2" type="ORF">N7Z68_00655</name>
</gene>
<dbReference type="SUPFAM" id="SSF56281">
    <property type="entry name" value="Metallo-hydrolase/oxidoreductase"/>
    <property type="match status" value="1"/>
</dbReference>
<keyword evidence="1" id="KW-0732">Signal</keyword>
<dbReference type="Gene3D" id="3.60.15.10">
    <property type="entry name" value="Ribonuclease Z/Hydroxyacylglutathione hydrolase-like"/>
    <property type="match status" value="1"/>
</dbReference>
<sequence>MQMLIKRLACFFFCLLFLAGCQVVSVVNVTNELEVEFSLGDDELAFTYFDLPSGEATLIQSGQGGTVLINTGDSSSQIELARKLHMYHVETIDSLIVTNMGEEYSGNITWLVDHYQISSIIVPDAGKGMIEPQLKENTGKIVGWKEGDKHEVLPNLKTEVLFTGENEGLEPCLVLSFTYGEHRTLYMGLADAEIEELLASHYDLKSTILKVGHFGSSKGTSQEFLQEVDPQVAILFSLEGKRPSEYVLERLQETWIDVYQTKKIGAVSIKCTLENYEIWTVRASGQEFHIAVSN</sequence>
<organism evidence="2 3">
    <name type="scientific">Alkalihalobacterium chitinilyticum</name>
    <dbReference type="NCBI Taxonomy" id="2980103"/>
    <lineage>
        <taxon>Bacteria</taxon>
        <taxon>Bacillati</taxon>
        <taxon>Bacillota</taxon>
        <taxon>Bacilli</taxon>
        <taxon>Bacillales</taxon>
        <taxon>Bacillaceae</taxon>
        <taxon>Alkalihalobacterium</taxon>
    </lineage>
</organism>
<dbReference type="InterPro" id="IPR052159">
    <property type="entry name" value="Competence_DNA_uptake"/>
</dbReference>
<keyword evidence="3" id="KW-1185">Reference proteome</keyword>
<name>A0ABT5V8X5_9BACI</name>
<dbReference type="RefSeq" id="WP_275116525.1">
    <property type="nucleotide sequence ID" value="NZ_JAOTPO010000001.1"/>
</dbReference>
<protein>
    <recommendedName>
        <fullName evidence="4">MBL fold metallo-hydrolase</fullName>
    </recommendedName>
</protein>
<dbReference type="EMBL" id="JAOTPO010000001">
    <property type="protein sequence ID" value="MDE5411890.1"/>
    <property type="molecule type" value="Genomic_DNA"/>
</dbReference>
<dbReference type="PANTHER" id="PTHR30619">
    <property type="entry name" value="DNA INTERNALIZATION/COMPETENCE PROTEIN COMEC/REC2"/>
    <property type="match status" value="1"/>
</dbReference>